<dbReference type="Proteomes" id="UP001432060">
    <property type="component" value="Chromosome"/>
</dbReference>
<feature type="region of interest" description="Disordered" evidence="1">
    <location>
        <begin position="428"/>
        <end position="455"/>
    </location>
</feature>
<feature type="region of interest" description="Disordered" evidence="1">
    <location>
        <begin position="288"/>
        <end position="366"/>
    </location>
</feature>
<dbReference type="EMBL" id="CP109019">
    <property type="protein sequence ID" value="WUT81068.1"/>
    <property type="molecule type" value="Genomic_DNA"/>
</dbReference>
<feature type="transmembrane region" description="Helical" evidence="2">
    <location>
        <begin position="373"/>
        <end position="397"/>
    </location>
</feature>
<accession>A0ABZ1XE56</accession>
<reference evidence="3" key="1">
    <citation type="submission" date="2022-10" db="EMBL/GenBank/DDBJ databases">
        <title>The complete genomes of actinobacterial strains from the NBC collection.</title>
        <authorList>
            <person name="Joergensen T.S."/>
            <person name="Alvarez Arevalo M."/>
            <person name="Sterndorff E.B."/>
            <person name="Faurdal D."/>
            <person name="Vuksanovic O."/>
            <person name="Mourched A.-S."/>
            <person name="Charusanti P."/>
            <person name="Shaw S."/>
            <person name="Blin K."/>
            <person name="Weber T."/>
        </authorList>
    </citation>
    <scope>NUCLEOTIDE SEQUENCE</scope>
    <source>
        <strain evidence="3">NBC_00668</strain>
    </source>
</reference>
<evidence type="ECO:0000256" key="2">
    <source>
        <dbReference type="SAM" id="Phobius"/>
    </source>
</evidence>
<keyword evidence="2" id="KW-0812">Transmembrane</keyword>
<proteinExistence type="predicted"/>
<keyword evidence="2" id="KW-1133">Transmembrane helix</keyword>
<evidence type="ECO:0000313" key="4">
    <source>
        <dbReference type="Proteomes" id="UP001432060"/>
    </source>
</evidence>
<evidence type="ECO:0000256" key="1">
    <source>
        <dbReference type="SAM" id="MobiDB-lite"/>
    </source>
</evidence>
<dbReference type="RefSeq" id="WP_329395128.1">
    <property type="nucleotide sequence ID" value="NZ_CP109019.1"/>
</dbReference>
<evidence type="ECO:0008006" key="5">
    <source>
        <dbReference type="Google" id="ProtNLM"/>
    </source>
</evidence>
<sequence>MSVGPLVSTSLAAAGAQLRVEELSLSTHEGPPGTSVSVTGTGFDVCGEATLTFDGQHSVSATVDVPKVYGTIVVPQDATAGPNHTIEATCDSSNAYQAEADFTVTSGNGTTPAEPLTLTLDPDHGSVGTTIDVQGKGFTQCSAKTVDLYVVDGPPIASAIPVAENGDFSYKEVVPNPTPPKTYHFRAACTGDLDRYADADLVVESPADPVLTLDPGQGAINATLRANGTGFTCPEVDFRWDGGDPPFGSAPVESGSFTTDLTVPADAQPGEHAVRAVCTAYPEQYDESPFTVTANGGAANGETDNGGTDNGGTDNGGTDNGGTDNGGTDNGGTDNGGTDNGGTNNGGTNNGGADNGGTDNGGTNNGNADQSAAVGWVVGPSLGAALVLAIAAAVYFGRLHRGPRWVRGHIRATLRPATATADLTELRPSGEPPTRTIGLDPHADPGSTAIEDVDR</sequence>
<name>A0ABZ1XE56_9ACTN</name>
<gene>
    <name evidence="3" type="ORF">OG515_02155</name>
</gene>
<organism evidence="3 4">
    <name type="scientific">Streptomyces melanogenes</name>
    <dbReference type="NCBI Taxonomy" id="67326"/>
    <lineage>
        <taxon>Bacteria</taxon>
        <taxon>Bacillati</taxon>
        <taxon>Actinomycetota</taxon>
        <taxon>Actinomycetes</taxon>
        <taxon>Kitasatosporales</taxon>
        <taxon>Streptomycetaceae</taxon>
        <taxon>Streptomyces</taxon>
    </lineage>
</organism>
<keyword evidence="4" id="KW-1185">Reference proteome</keyword>
<feature type="compositionally biased region" description="Gly residues" evidence="1">
    <location>
        <begin position="308"/>
        <end position="364"/>
    </location>
</feature>
<evidence type="ECO:0000313" key="3">
    <source>
        <dbReference type="EMBL" id="WUT81068.1"/>
    </source>
</evidence>
<keyword evidence="2" id="KW-0472">Membrane</keyword>
<protein>
    <recommendedName>
        <fullName evidence="5">IPT/TIG domain-containing protein</fullName>
    </recommendedName>
</protein>